<evidence type="ECO:0000313" key="9">
    <source>
        <dbReference type="EMBL" id="MBM3117377.1"/>
    </source>
</evidence>
<dbReference type="EMBL" id="JAESND010000010">
    <property type="protein sequence ID" value="MBM3117377.1"/>
    <property type="molecule type" value="Genomic_DNA"/>
</dbReference>
<organism evidence="9 10">
    <name type="scientific">Jeongeupia naejangsanensis</name>
    <dbReference type="NCBI Taxonomy" id="613195"/>
    <lineage>
        <taxon>Bacteria</taxon>
        <taxon>Pseudomonadati</taxon>
        <taxon>Pseudomonadota</taxon>
        <taxon>Betaproteobacteria</taxon>
        <taxon>Neisseriales</taxon>
        <taxon>Chitinibacteraceae</taxon>
        <taxon>Jeongeupia</taxon>
    </lineage>
</organism>
<sequence>MRYLLIVATLLLTACGFHLRGQGTGAAFPFTTATVSGGGGTANALREYLSVLPDVKLLDKPGPDTPQIDVVSEGDNQKVLTVNSSGRVSEYRVYYTVRFRVRQGDNYLIDDGKVQLFRDYTYDENNPLGEDAEKAQLVEGMQRDASQNILRRITAAARNAEKIKANPPPPKLSPTEQMIKSLQ</sequence>
<protein>
    <recommendedName>
        <fullName evidence="6">LPS-assembly lipoprotein LptE</fullName>
    </recommendedName>
</protein>
<dbReference type="Gene3D" id="3.30.160.150">
    <property type="entry name" value="Lipoprotein like domain"/>
    <property type="match status" value="1"/>
</dbReference>
<dbReference type="PANTHER" id="PTHR38098">
    <property type="entry name" value="LPS-ASSEMBLY LIPOPROTEIN LPTE"/>
    <property type="match status" value="1"/>
</dbReference>
<keyword evidence="2 6" id="KW-0472">Membrane</keyword>
<reference evidence="9 10" key="1">
    <citation type="submission" date="2021-01" db="EMBL/GenBank/DDBJ databases">
        <title>Draft Genome Sequence and Polyhydroxyalkanoate Biosynthetic Potential of Jeongeupia naejangsanensis Type Strain DSM 24253.</title>
        <authorList>
            <person name="Turrini P."/>
            <person name="Artuso I."/>
            <person name="Lugli G.A."/>
            <person name="Frangipani E."/>
            <person name="Ventura M."/>
            <person name="Visca P."/>
        </authorList>
    </citation>
    <scope>NUCLEOTIDE SEQUENCE [LARGE SCALE GENOMIC DNA]</scope>
    <source>
        <strain evidence="9 10">DSM 24253</strain>
    </source>
</reference>
<evidence type="ECO:0000256" key="8">
    <source>
        <dbReference type="SAM" id="SignalP"/>
    </source>
</evidence>
<keyword evidence="1 6" id="KW-0732">Signal</keyword>
<feature type="region of interest" description="Disordered" evidence="7">
    <location>
        <begin position="159"/>
        <end position="183"/>
    </location>
</feature>
<gene>
    <name evidence="6" type="primary">lptE</name>
    <name evidence="9" type="ORF">JMJ54_16195</name>
</gene>
<evidence type="ECO:0000256" key="5">
    <source>
        <dbReference type="ARBA" id="ARBA00023288"/>
    </source>
</evidence>
<comment type="subunit">
    <text evidence="6">Component of the lipopolysaccharide transport and assembly complex. Interacts with LptD.</text>
</comment>
<dbReference type="HAMAP" id="MF_01186">
    <property type="entry name" value="LPS_assembly_LptE"/>
    <property type="match status" value="1"/>
</dbReference>
<evidence type="ECO:0000256" key="1">
    <source>
        <dbReference type="ARBA" id="ARBA00022729"/>
    </source>
</evidence>
<evidence type="ECO:0000256" key="4">
    <source>
        <dbReference type="ARBA" id="ARBA00023237"/>
    </source>
</evidence>
<name>A0ABS2BP31_9NEIS</name>
<keyword evidence="3 6" id="KW-0564">Palmitate</keyword>
<evidence type="ECO:0000256" key="6">
    <source>
        <dbReference type="HAMAP-Rule" id="MF_01186"/>
    </source>
</evidence>
<dbReference type="Proteomes" id="UP000809431">
    <property type="component" value="Unassembled WGS sequence"/>
</dbReference>
<dbReference type="InterPro" id="IPR007485">
    <property type="entry name" value="LPS_assembly_LptE"/>
</dbReference>
<feature type="chain" id="PRO_5046819346" description="LPS-assembly lipoprotein LptE" evidence="8">
    <location>
        <begin position="20"/>
        <end position="183"/>
    </location>
</feature>
<keyword evidence="5 6" id="KW-0449">Lipoprotein</keyword>
<feature type="signal peptide" evidence="8">
    <location>
        <begin position="1"/>
        <end position="19"/>
    </location>
</feature>
<proteinExistence type="inferred from homology"/>
<feature type="compositionally biased region" description="Polar residues" evidence="7">
    <location>
        <begin position="174"/>
        <end position="183"/>
    </location>
</feature>
<keyword evidence="4 6" id="KW-0998">Cell outer membrane</keyword>
<comment type="subcellular location">
    <subcellularLocation>
        <location evidence="6">Cell outer membrane</location>
        <topology evidence="6">Lipid-anchor</topology>
    </subcellularLocation>
</comment>
<evidence type="ECO:0000256" key="2">
    <source>
        <dbReference type="ARBA" id="ARBA00023136"/>
    </source>
</evidence>
<dbReference type="RefSeq" id="WP_203539599.1">
    <property type="nucleotide sequence ID" value="NZ_JAESND010000010.1"/>
</dbReference>
<comment type="function">
    <text evidence="6">Together with LptD, is involved in the assembly of lipopolysaccharide (LPS) at the surface of the outer membrane. Required for the proper assembly of LptD. Binds LPS and may serve as the LPS recognition site at the outer membrane.</text>
</comment>
<dbReference type="PANTHER" id="PTHR38098:SF1">
    <property type="entry name" value="LPS-ASSEMBLY LIPOPROTEIN LPTE"/>
    <property type="match status" value="1"/>
</dbReference>
<evidence type="ECO:0000256" key="7">
    <source>
        <dbReference type="SAM" id="MobiDB-lite"/>
    </source>
</evidence>
<dbReference type="PROSITE" id="PS51257">
    <property type="entry name" value="PROKAR_LIPOPROTEIN"/>
    <property type="match status" value="1"/>
</dbReference>
<comment type="similarity">
    <text evidence="6">Belongs to the LptE lipoprotein family.</text>
</comment>
<accession>A0ABS2BP31</accession>
<dbReference type="Pfam" id="PF04390">
    <property type="entry name" value="LptE"/>
    <property type="match status" value="1"/>
</dbReference>
<evidence type="ECO:0000256" key="3">
    <source>
        <dbReference type="ARBA" id="ARBA00023139"/>
    </source>
</evidence>
<keyword evidence="10" id="KW-1185">Reference proteome</keyword>
<comment type="caution">
    <text evidence="9">The sequence shown here is derived from an EMBL/GenBank/DDBJ whole genome shotgun (WGS) entry which is preliminary data.</text>
</comment>
<evidence type="ECO:0000313" key="10">
    <source>
        <dbReference type="Proteomes" id="UP000809431"/>
    </source>
</evidence>